<dbReference type="EMBL" id="PPPD01000001">
    <property type="protein sequence ID" value="PNY81207.1"/>
    <property type="molecule type" value="Genomic_DNA"/>
</dbReference>
<dbReference type="GO" id="GO:0005829">
    <property type="term" value="C:cytosol"/>
    <property type="evidence" value="ECO:0007669"/>
    <property type="project" value="TreeGrafter"/>
</dbReference>
<dbReference type="HAMAP" id="MF_00252">
    <property type="entry name" value="Lys_tRNA_synth_class2"/>
    <property type="match status" value="1"/>
</dbReference>
<dbReference type="GO" id="GO:0005524">
    <property type="term" value="F:ATP binding"/>
    <property type="evidence" value="ECO:0007669"/>
    <property type="project" value="UniProtKB-UniRule"/>
</dbReference>
<dbReference type="InterPro" id="IPR004365">
    <property type="entry name" value="NA-bd_OB_tRNA"/>
</dbReference>
<keyword evidence="12" id="KW-1185">Reference proteome</keyword>
<keyword evidence="7" id="KW-0648">Protein biosynthesis</keyword>
<evidence type="ECO:0000256" key="7">
    <source>
        <dbReference type="HAMAP-Rule" id="MF_00252"/>
    </source>
</evidence>
<comment type="catalytic activity">
    <reaction evidence="6 7 8">
        <text>tRNA(Lys) + L-lysine + ATP = L-lysyl-tRNA(Lys) + AMP + diphosphate</text>
        <dbReference type="Rhea" id="RHEA:20792"/>
        <dbReference type="Rhea" id="RHEA-COMP:9696"/>
        <dbReference type="Rhea" id="RHEA-COMP:9697"/>
        <dbReference type="ChEBI" id="CHEBI:30616"/>
        <dbReference type="ChEBI" id="CHEBI:32551"/>
        <dbReference type="ChEBI" id="CHEBI:33019"/>
        <dbReference type="ChEBI" id="CHEBI:78442"/>
        <dbReference type="ChEBI" id="CHEBI:78529"/>
        <dbReference type="ChEBI" id="CHEBI:456215"/>
        <dbReference type="EC" id="6.1.1.6"/>
    </reaction>
</comment>
<evidence type="ECO:0000256" key="8">
    <source>
        <dbReference type="RuleBase" id="RU000336"/>
    </source>
</evidence>
<organism evidence="11 12">
    <name type="scientific">Deinococcus koreensis</name>
    <dbReference type="NCBI Taxonomy" id="2054903"/>
    <lineage>
        <taxon>Bacteria</taxon>
        <taxon>Thermotogati</taxon>
        <taxon>Deinococcota</taxon>
        <taxon>Deinococci</taxon>
        <taxon>Deinococcales</taxon>
        <taxon>Deinococcaceae</taxon>
        <taxon>Deinococcus</taxon>
    </lineage>
</organism>
<dbReference type="PANTHER" id="PTHR42918">
    <property type="entry name" value="LYSYL-TRNA SYNTHETASE"/>
    <property type="match status" value="1"/>
</dbReference>
<feature type="domain" description="Aminoacyl-transfer RNA synthetases class-II family profile" evidence="10">
    <location>
        <begin position="182"/>
        <end position="498"/>
    </location>
</feature>
<dbReference type="GO" id="GO:0000287">
    <property type="term" value="F:magnesium ion binding"/>
    <property type="evidence" value="ECO:0007669"/>
    <property type="project" value="UniProtKB-UniRule"/>
</dbReference>
<dbReference type="GO" id="GO:0004824">
    <property type="term" value="F:lysine-tRNA ligase activity"/>
    <property type="evidence" value="ECO:0007669"/>
    <property type="project" value="UniProtKB-UniRule"/>
</dbReference>
<comment type="caution">
    <text evidence="11">The sequence shown here is derived from an EMBL/GenBank/DDBJ whole genome shotgun (WGS) entry which is preliminary data.</text>
</comment>
<proteinExistence type="inferred from homology"/>
<comment type="subunit">
    <text evidence="7">Homodimer.</text>
</comment>
<keyword evidence="7 8" id="KW-0460">Magnesium</keyword>
<dbReference type="InterPro" id="IPR044136">
    <property type="entry name" value="Lys-tRNA-ligase_II_N"/>
</dbReference>
<dbReference type="PROSITE" id="PS50862">
    <property type="entry name" value="AA_TRNA_LIGASE_II"/>
    <property type="match status" value="1"/>
</dbReference>
<reference evidence="11 12" key="1">
    <citation type="submission" date="2018-01" db="EMBL/GenBank/DDBJ databases">
        <title>Deinococcus koreensis sp. nov., a radiation-resistant bacterium isolated from river water.</title>
        <authorList>
            <person name="Choi A."/>
        </authorList>
    </citation>
    <scope>NUCLEOTIDE SEQUENCE [LARGE SCALE GENOMIC DNA]</scope>
    <source>
        <strain evidence="11 12">SJW1-2</strain>
    </source>
</reference>
<keyword evidence="3 7" id="KW-0547">Nucleotide-binding</keyword>
<feature type="region of interest" description="Disordered" evidence="9">
    <location>
        <begin position="499"/>
        <end position="521"/>
    </location>
</feature>
<feature type="binding site" evidence="7">
    <location>
        <position position="417"/>
    </location>
    <ligand>
        <name>Mg(2+)</name>
        <dbReference type="ChEBI" id="CHEBI:18420"/>
        <label>2</label>
    </ligand>
</feature>
<evidence type="ECO:0000256" key="2">
    <source>
        <dbReference type="ARBA" id="ARBA00022723"/>
    </source>
</evidence>
<evidence type="ECO:0000256" key="4">
    <source>
        <dbReference type="ARBA" id="ARBA00022840"/>
    </source>
</evidence>
<evidence type="ECO:0000256" key="3">
    <source>
        <dbReference type="ARBA" id="ARBA00022741"/>
    </source>
</evidence>
<accession>A0A2K3UXE4</accession>
<keyword evidence="4 7" id="KW-0067">ATP-binding</keyword>
<sequence>MSDPRPRPEGLHEQTVARLNNLDAQVEAGFEAYPYSYPRTHHARDVLAAHPADPEGTLEPGQEWPEEPYALAGRVTLLRHMGKAAFADLQDEFGKLQLFFSKQDTEQFDPTKKIDLGDIIGVTGHPFVTKTGQVTLKVTSWQPLVKSLHPLPSKFHGLQDEELRARRRYVDLLINPERREAFRVRSRAIRAIRRFLDAQDFMEVEGPTLQTVAGGTEAKPFTTHHNALSHDFSLRISLELYLKRLLVGGFERVYEIGRNYRNEGIDRTHNPEFTMLEAYFAYGDYQDMMSLVETMLHSVVTELRGEARLTYQGQEVDFSLPFRRLDFVSALKEAAGLDFDPTDLARLRVWADERHPELRKVPDYKLLDKLFGDYVEHTLIHPTFVTDVPLAISPLVKAHRSRAGLSERADLFVAGFELAPIYSELNDALEQRERFEAQTARRDAGDDEAHEQDEDFLLALEYGMPPAAGMGMGMDRLAMLLTDSDSIRDVLLFPLLRPGGQAGPDGRDAEGQGEAGAAARG</sequence>
<dbReference type="InterPro" id="IPR012340">
    <property type="entry name" value="NA-bd_OB-fold"/>
</dbReference>
<keyword evidence="5 7" id="KW-0030">Aminoacyl-tRNA synthetase</keyword>
<evidence type="ECO:0000259" key="10">
    <source>
        <dbReference type="PROSITE" id="PS50862"/>
    </source>
</evidence>
<protein>
    <recommendedName>
        <fullName evidence="7">Lysine--tRNA ligase</fullName>
        <ecNumber evidence="7">6.1.1.6</ecNumber>
    </recommendedName>
    <alternativeName>
        <fullName evidence="7">Lysyl-tRNA synthetase</fullName>
        <shortName evidence="7">LysRS</shortName>
    </alternativeName>
</protein>
<dbReference type="OrthoDB" id="9801152at2"/>
<keyword evidence="7" id="KW-0963">Cytoplasm</keyword>
<feature type="binding site" evidence="7">
    <location>
        <position position="410"/>
    </location>
    <ligand>
        <name>Mg(2+)</name>
        <dbReference type="ChEBI" id="CHEBI:18420"/>
        <label>1</label>
    </ligand>
</feature>
<dbReference type="AlphaFoldDB" id="A0A2K3UXE4"/>
<comment type="cofactor">
    <cofactor evidence="7 8">
        <name>Mg(2+)</name>
        <dbReference type="ChEBI" id="CHEBI:18420"/>
    </cofactor>
    <text evidence="7 8">Binds 3 Mg(2+) ions per subunit.</text>
</comment>
<evidence type="ECO:0000256" key="1">
    <source>
        <dbReference type="ARBA" id="ARBA00022598"/>
    </source>
</evidence>
<dbReference type="CDD" id="cd00775">
    <property type="entry name" value="LysRS_core"/>
    <property type="match status" value="1"/>
</dbReference>
<dbReference type="RefSeq" id="WP_103311649.1">
    <property type="nucleotide sequence ID" value="NZ_PPPD01000001.1"/>
</dbReference>
<dbReference type="InterPro" id="IPR045864">
    <property type="entry name" value="aa-tRNA-synth_II/BPL/LPL"/>
</dbReference>
<dbReference type="Gene3D" id="2.40.50.140">
    <property type="entry name" value="Nucleic acid-binding proteins"/>
    <property type="match status" value="1"/>
</dbReference>
<comment type="similarity">
    <text evidence="7">Belongs to the class-II aminoacyl-tRNA synthetase family.</text>
</comment>
<comment type="subcellular location">
    <subcellularLocation>
        <location evidence="7">Cytoplasm</location>
    </subcellularLocation>
</comment>
<dbReference type="InterPro" id="IPR006195">
    <property type="entry name" value="aa-tRNA-synth_II"/>
</dbReference>
<dbReference type="EC" id="6.1.1.6" evidence="7"/>
<keyword evidence="1 7" id="KW-0436">Ligase</keyword>
<gene>
    <name evidence="7 11" type="primary">lysS</name>
    <name evidence="11" type="ORF">CVO96_07260</name>
</gene>
<dbReference type="Pfam" id="PF00152">
    <property type="entry name" value="tRNA-synt_2"/>
    <property type="match status" value="1"/>
</dbReference>
<dbReference type="InterPro" id="IPR018149">
    <property type="entry name" value="Lys-tRNA-synth_II_C"/>
</dbReference>
<dbReference type="PANTHER" id="PTHR42918:SF15">
    <property type="entry name" value="LYSINE--TRNA LIGASE, CHLOROPLASTIC_MITOCHONDRIAL"/>
    <property type="match status" value="1"/>
</dbReference>
<dbReference type="SUPFAM" id="SSF50249">
    <property type="entry name" value="Nucleic acid-binding proteins"/>
    <property type="match status" value="1"/>
</dbReference>
<dbReference type="GO" id="GO:0000049">
    <property type="term" value="F:tRNA binding"/>
    <property type="evidence" value="ECO:0007669"/>
    <property type="project" value="TreeGrafter"/>
</dbReference>
<dbReference type="CDD" id="cd04322">
    <property type="entry name" value="LysRS_N"/>
    <property type="match status" value="1"/>
</dbReference>
<dbReference type="PRINTS" id="PR00982">
    <property type="entry name" value="TRNASYNTHLYS"/>
</dbReference>
<evidence type="ECO:0000313" key="11">
    <source>
        <dbReference type="EMBL" id="PNY81207.1"/>
    </source>
</evidence>
<keyword evidence="2 7" id="KW-0479">Metal-binding</keyword>
<dbReference type="SUPFAM" id="SSF55681">
    <property type="entry name" value="Class II aaRS and biotin synthetases"/>
    <property type="match status" value="1"/>
</dbReference>
<evidence type="ECO:0000313" key="12">
    <source>
        <dbReference type="Proteomes" id="UP000236379"/>
    </source>
</evidence>
<dbReference type="GO" id="GO:0006430">
    <property type="term" value="P:lysyl-tRNA aminoacylation"/>
    <property type="evidence" value="ECO:0007669"/>
    <property type="project" value="UniProtKB-UniRule"/>
</dbReference>
<feature type="binding site" evidence="7">
    <location>
        <position position="417"/>
    </location>
    <ligand>
        <name>Mg(2+)</name>
        <dbReference type="ChEBI" id="CHEBI:18420"/>
        <label>1</label>
    </ligand>
</feature>
<evidence type="ECO:0000256" key="9">
    <source>
        <dbReference type="SAM" id="MobiDB-lite"/>
    </source>
</evidence>
<dbReference type="NCBIfam" id="NF001756">
    <property type="entry name" value="PRK00484.1"/>
    <property type="match status" value="1"/>
</dbReference>
<dbReference type="NCBIfam" id="TIGR00499">
    <property type="entry name" value="lysS_bact"/>
    <property type="match status" value="1"/>
</dbReference>
<evidence type="ECO:0000256" key="5">
    <source>
        <dbReference type="ARBA" id="ARBA00023146"/>
    </source>
</evidence>
<evidence type="ECO:0000256" key="6">
    <source>
        <dbReference type="ARBA" id="ARBA00048573"/>
    </source>
</evidence>
<dbReference type="Proteomes" id="UP000236379">
    <property type="component" value="Unassembled WGS sequence"/>
</dbReference>
<dbReference type="Pfam" id="PF01336">
    <property type="entry name" value="tRNA_anti-codon"/>
    <property type="match status" value="1"/>
</dbReference>
<dbReference type="Gene3D" id="3.30.930.10">
    <property type="entry name" value="Bira Bifunctional Protein, Domain 2"/>
    <property type="match status" value="1"/>
</dbReference>
<dbReference type="InterPro" id="IPR004364">
    <property type="entry name" value="Aa-tRNA-synt_II"/>
</dbReference>
<name>A0A2K3UXE4_9DEIO</name>
<dbReference type="InterPro" id="IPR002313">
    <property type="entry name" value="Lys-tRNA-ligase_II"/>
</dbReference>